<gene>
    <name evidence="2" type="ORF">RDB_LOCUS141967</name>
</gene>
<feature type="transmembrane region" description="Helical" evidence="1">
    <location>
        <begin position="21"/>
        <end position="42"/>
    </location>
</feature>
<evidence type="ECO:0000313" key="3">
    <source>
        <dbReference type="Proteomes" id="UP000663846"/>
    </source>
</evidence>
<evidence type="ECO:0008006" key="4">
    <source>
        <dbReference type="Google" id="ProtNLM"/>
    </source>
</evidence>
<feature type="transmembrane region" description="Helical" evidence="1">
    <location>
        <begin position="125"/>
        <end position="146"/>
    </location>
</feature>
<sequence>MIYHDQFYAHTTRRTRWLFKVFGPWTLGLLLSLGNHFAYGSLDGRNPSQYSQFWIGVLKNGWAMAVHACLVWSAGTIFNTLVWSSLVGRSLPIKTVDSALQLPSLIPALQILFSPSVRSLHRPIYWSACLVAYVLVTITPPAALVIRPMDLVQTDLRVPNIDFSADPRLYAVMNETWEFIRPTNHLRRFMRNRITANDIMDWPATRQCRYGCEYNTTYFAPGLRCVDYTPDPSSPELGQNGTYHASFNITDNYLSLNMTVWPLTNGIHQIGAYNTTPIGTRCTFHNTTYTATIEFEMNQQRSRVLNRTIVTDQPFVGLPLGFLNSYSCPRSSSWNASYPKDVPNCAKAQMNAWAFIDAFAQALTGTIVIHPLSIGPVSQYPNNALMPNLDRLFNVNEDSKSFNLASWVQDLGLGIALEVLFSNATLSLTRDALDQNWTTVTTAARVVPFMNQYVYKPHQLWIAYGSALGITFVAGLFAYMSCEDESVPADESNLSRVLTTTRDRSFNRIDGLSEREVDDVIIKYGEDKHGGVAFTVVSERRVHASESTIGAEDSGLLRKWSLRSV</sequence>
<evidence type="ECO:0000313" key="2">
    <source>
        <dbReference type="EMBL" id="CAE6448497.1"/>
    </source>
</evidence>
<name>A0A8H3B5G6_9AGAM</name>
<dbReference type="EMBL" id="CAJMWS010000508">
    <property type="protein sequence ID" value="CAE6448497.1"/>
    <property type="molecule type" value="Genomic_DNA"/>
</dbReference>
<accession>A0A8H3B5G6</accession>
<comment type="caution">
    <text evidence="2">The sequence shown here is derived from an EMBL/GenBank/DDBJ whole genome shotgun (WGS) entry which is preliminary data.</text>
</comment>
<reference evidence="2" key="1">
    <citation type="submission" date="2021-01" db="EMBL/GenBank/DDBJ databases">
        <authorList>
            <person name="Kaushik A."/>
        </authorList>
    </citation>
    <scope>NUCLEOTIDE SEQUENCE</scope>
    <source>
        <strain evidence="2">AG1-1C</strain>
    </source>
</reference>
<proteinExistence type="predicted"/>
<keyword evidence="1" id="KW-1133">Transmembrane helix</keyword>
<dbReference type="AlphaFoldDB" id="A0A8H3B5G6"/>
<protein>
    <recommendedName>
        <fullName evidence="4">Transmembrane protein</fullName>
    </recommendedName>
</protein>
<keyword evidence="1" id="KW-0472">Membrane</keyword>
<feature type="transmembrane region" description="Helical" evidence="1">
    <location>
        <begin position="62"/>
        <end position="83"/>
    </location>
</feature>
<keyword evidence="1" id="KW-0812">Transmembrane</keyword>
<dbReference type="Proteomes" id="UP000663846">
    <property type="component" value="Unassembled WGS sequence"/>
</dbReference>
<evidence type="ECO:0000256" key="1">
    <source>
        <dbReference type="SAM" id="Phobius"/>
    </source>
</evidence>
<organism evidence="2 3">
    <name type="scientific">Rhizoctonia solani</name>
    <dbReference type="NCBI Taxonomy" id="456999"/>
    <lineage>
        <taxon>Eukaryota</taxon>
        <taxon>Fungi</taxon>
        <taxon>Dikarya</taxon>
        <taxon>Basidiomycota</taxon>
        <taxon>Agaricomycotina</taxon>
        <taxon>Agaricomycetes</taxon>
        <taxon>Cantharellales</taxon>
        <taxon>Ceratobasidiaceae</taxon>
        <taxon>Rhizoctonia</taxon>
    </lineage>
</organism>